<accession>A0AA48HUF4</accession>
<dbReference type="InterPro" id="IPR036249">
    <property type="entry name" value="Thioredoxin-like_sf"/>
</dbReference>
<reference evidence="2" key="1">
    <citation type="submission" date="2023-01" db="EMBL/GenBank/DDBJ databases">
        <title>Complete genome sequence of Planctobacterium marinum strain Dej080120_11.</title>
        <authorList>
            <person name="Ueki S."/>
            <person name="Maruyama F."/>
        </authorList>
    </citation>
    <scope>NUCLEOTIDE SEQUENCE</scope>
    <source>
        <strain evidence="2">Dej080120_11</strain>
    </source>
</reference>
<dbReference type="Pfam" id="PF00578">
    <property type="entry name" value="AhpC-TSA"/>
    <property type="match status" value="1"/>
</dbReference>
<dbReference type="AlphaFoldDB" id="A0AA48HUF4"/>
<gene>
    <name evidence="2" type="ORF">MACH26_03160</name>
</gene>
<name>A0AA48HUF4_9ALTE</name>
<dbReference type="PROSITE" id="PS51352">
    <property type="entry name" value="THIOREDOXIN_2"/>
    <property type="match status" value="1"/>
</dbReference>
<protein>
    <submittedName>
        <fullName evidence="2">Thioredoxin peroxidase</fullName>
    </submittedName>
</protein>
<dbReference type="GO" id="GO:0004601">
    <property type="term" value="F:peroxidase activity"/>
    <property type="evidence" value="ECO:0007669"/>
    <property type="project" value="UniProtKB-KW"/>
</dbReference>
<dbReference type="SUPFAM" id="SSF52833">
    <property type="entry name" value="Thioredoxin-like"/>
    <property type="match status" value="1"/>
</dbReference>
<dbReference type="InterPro" id="IPR013766">
    <property type="entry name" value="Thioredoxin_domain"/>
</dbReference>
<evidence type="ECO:0000259" key="1">
    <source>
        <dbReference type="PROSITE" id="PS51352"/>
    </source>
</evidence>
<keyword evidence="2" id="KW-0575">Peroxidase</keyword>
<dbReference type="KEGG" id="pmaw:MACH26_03160"/>
<proteinExistence type="predicted"/>
<dbReference type="InterPro" id="IPR000866">
    <property type="entry name" value="AhpC/TSA"/>
</dbReference>
<dbReference type="Proteomes" id="UP001333710">
    <property type="component" value="Chromosome"/>
</dbReference>
<feature type="domain" description="Thioredoxin" evidence="1">
    <location>
        <begin position="6"/>
        <end position="175"/>
    </location>
</feature>
<evidence type="ECO:0000313" key="3">
    <source>
        <dbReference type="Proteomes" id="UP001333710"/>
    </source>
</evidence>
<keyword evidence="2" id="KW-0560">Oxidoreductase</keyword>
<dbReference type="EMBL" id="AP027272">
    <property type="protein sequence ID" value="BDX04795.1"/>
    <property type="molecule type" value="Genomic_DNA"/>
</dbReference>
<dbReference type="Gene3D" id="3.40.30.10">
    <property type="entry name" value="Glutaredoxin"/>
    <property type="match status" value="1"/>
</dbReference>
<dbReference type="RefSeq" id="WP_338290639.1">
    <property type="nucleotide sequence ID" value="NZ_AP027272.1"/>
</dbReference>
<sequence>MLTTKIDAGSTFPDVTVKQMDGSESSLIVGPPKNGEPDTRGGRWTIVVFYRGKHCPICTRFLKDLSSAQNEFKALNMDIVAVSGDSNEQLQEHVEDSLSEVSFPLFCELSVEDMKRLGLYISEPVSDTETDHKFSEPALVVINPDSQVQLVEIASGPFMRPNIGLLLKGLKYTVENNYPIRGTVTE</sequence>
<organism evidence="2 3">
    <name type="scientific">Planctobacterium marinum</name>
    <dbReference type="NCBI Taxonomy" id="1631968"/>
    <lineage>
        <taxon>Bacteria</taxon>
        <taxon>Pseudomonadati</taxon>
        <taxon>Pseudomonadota</taxon>
        <taxon>Gammaproteobacteria</taxon>
        <taxon>Alteromonadales</taxon>
        <taxon>Alteromonadaceae</taxon>
        <taxon>Planctobacterium</taxon>
    </lineage>
</organism>
<keyword evidence="3" id="KW-1185">Reference proteome</keyword>
<evidence type="ECO:0000313" key="2">
    <source>
        <dbReference type="EMBL" id="BDX04795.1"/>
    </source>
</evidence>